<dbReference type="EMBL" id="BARU01031997">
    <property type="protein sequence ID" value="GAH66005.1"/>
    <property type="molecule type" value="Genomic_DNA"/>
</dbReference>
<reference evidence="1" key="1">
    <citation type="journal article" date="2014" name="Front. Microbiol.">
        <title>High frequency of phylogenetically diverse reductive dehalogenase-homologous genes in deep subseafloor sedimentary metagenomes.</title>
        <authorList>
            <person name="Kawai M."/>
            <person name="Futagami T."/>
            <person name="Toyoda A."/>
            <person name="Takaki Y."/>
            <person name="Nishi S."/>
            <person name="Hori S."/>
            <person name="Arai W."/>
            <person name="Tsubouchi T."/>
            <person name="Morono Y."/>
            <person name="Uchiyama I."/>
            <person name="Ito T."/>
            <person name="Fujiyama A."/>
            <person name="Inagaki F."/>
            <person name="Takami H."/>
        </authorList>
    </citation>
    <scope>NUCLEOTIDE SEQUENCE</scope>
    <source>
        <strain evidence="1">Expedition CK06-06</strain>
    </source>
</reference>
<comment type="caution">
    <text evidence="1">The sequence shown here is derived from an EMBL/GenBank/DDBJ whole genome shotgun (WGS) entry which is preliminary data.</text>
</comment>
<organism evidence="1">
    <name type="scientific">marine sediment metagenome</name>
    <dbReference type="NCBI Taxonomy" id="412755"/>
    <lineage>
        <taxon>unclassified sequences</taxon>
        <taxon>metagenomes</taxon>
        <taxon>ecological metagenomes</taxon>
    </lineage>
</organism>
<dbReference type="AlphaFoldDB" id="X1I9S4"/>
<evidence type="ECO:0000313" key="1">
    <source>
        <dbReference type="EMBL" id="GAH66005.1"/>
    </source>
</evidence>
<name>X1I9S4_9ZZZZ</name>
<gene>
    <name evidence="1" type="ORF">S03H2_50523</name>
</gene>
<proteinExistence type="predicted"/>
<protein>
    <submittedName>
        <fullName evidence="1">Uncharacterized protein</fullName>
    </submittedName>
</protein>
<accession>X1I9S4</accession>
<sequence length="147" mass="17234">MSERQDDARFPDWEPDDRTQKSTILYHLSYAHEKQAKAEGIEWWGYNVEYWKRKYSRQELLDIHRRYHGLTNEPWLVFKDDDILSTINNLIEGGVITVSENFKAENHVQAIRSGLYTDGIMSLVNEWLADQVLDHLHVAELTTSSSP</sequence>